<dbReference type="RefSeq" id="XP_038956259.1">
    <property type="nucleotide sequence ID" value="XM_039100331.2"/>
</dbReference>
<reference evidence="4" key="2">
    <citation type="submission" date="2005-09" db="EMBL/GenBank/DDBJ databases">
        <authorList>
            <person name="Mural R.J."/>
            <person name="Li P.W."/>
            <person name="Adams M.D."/>
            <person name="Amanatides P.G."/>
            <person name="Baden-Tillson H."/>
            <person name="Barnstead M."/>
            <person name="Chin S.H."/>
            <person name="Dew I."/>
            <person name="Evans C.A."/>
            <person name="Ferriera S."/>
            <person name="Flanigan M."/>
            <person name="Fosler C."/>
            <person name="Glodek A."/>
            <person name="Gu Z."/>
            <person name="Holt R.A."/>
            <person name="Jennings D."/>
            <person name="Kraft C.L."/>
            <person name="Lu F."/>
            <person name="Nguyen T."/>
            <person name="Nusskern D.R."/>
            <person name="Pfannkoch C.M."/>
            <person name="Sitter C."/>
            <person name="Sutton G.G."/>
            <person name="Venter J.C."/>
            <person name="Wang Z."/>
            <person name="Woodage T."/>
            <person name="Zheng X.H."/>
            <person name="Zhong F."/>
        </authorList>
    </citation>
    <scope>NUCLEOTIDE SEQUENCE</scope>
    <source>
        <strain evidence="4">BN</strain>
    </source>
</reference>
<dbReference type="OrthoDB" id="205198at2759"/>
<evidence type="ECO:0000259" key="3">
    <source>
        <dbReference type="PROSITE" id="PS50838"/>
    </source>
</evidence>
<sequence length="470" mass="51738">MPRGHKSKARAREKRRQVQDEAQGLKNAQAKAAEKGESSSCSDHDSGDAVASTSTAGFPQSKALTTSTAGFPQKSKSQGQAPTTTVRKVGPYRRSRKSTKGPREESTSCTRVPSFIENPQNDLLTRKTGILMQYLLCKYKMKQPANKGEMLKVINKRFKEQLPDILKKASERIQLVFGLEVKEIKPNGGYYTLVSKLDPNVGGTLTTSLPFPQNGLLMPLLGVIFLNGNRASEADIWEFLNILGIHDGKVHIIFGEPRKLITRDLVKEKYLVYQKEANSNPPSFEFLWGPRAYAETTKMKVLEFLAKVNETVPQAFPTHYQEALRDQEERAQAEAVGSPGTSAKDEAESKVRPVNSSCKDDAESKVRPVNSSCKDDAESKVRPVNSSCKDEAQSKVRPVNSSCKDEAQSKVRPVDSSHKGEAQSKVKLVDSSSKDKAKSKAKHVDASSKDKAKSKAKHVDASCKDKAKSK</sequence>
<dbReference type="RefSeq" id="NP_001420282.1">
    <property type="nucleotide sequence ID" value="NM_001433353.1"/>
</dbReference>
<dbReference type="PROSITE" id="PS50838">
    <property type="entry name" value="MAGE"/>
    <property type="match status" value="1"/>
</dbReference>
<feature type="non-terminal residue" evidence="4">
    <location>
        <position position="470"/>
    </location>
</feature>
<feature type="region of interest" description="Disordered" evidence="2">
    <location>
        <begin position="327"/>
        <end position="470"/>
    </location>
</feature>
<dbReference type="InterPro" id="IPR041899">
    <property type="entry name" value="MAGE_WH2"/>
</dbReference>
<feature type="compositionally biased region" description="Basic and acidic residues" evidence="2">
    <location>
        <begin position="403"/>
        <end position="470"/>
    </location>
</feature>
<organism evidence="4">
    <name type="scientific">Rattus norvegicus</name>
    <name type="common">Rat</name>
    <dbReference type="NCBI Taxonomy" id="10116"/>
    <lineage>
        <taxon>Eukaryota</taxon>
        <taxon>Metazoa</taxon>
        <taxon>Chordata</taxon>
        <taxon>Craniata</taxon>
        <taxon>Vertebrata</taxon>
        <taxon>Euteleostomi</taxon>
        <taxon>Mammalia</taxon>
        <taxon>Eutheria</taxon>
        <taxon>Euarchontoglires</taxon>
        <taxon>Glires</taxon>
        <taxon>Rodentia</taxon>
        <taxon>Myomorpha</taxon>
        <taxon>Muroidea</taxon>
        <taxon>Muridae</taxon>
        <taxon>Murinae</taxon>
        <taxon>Rattus</taxon>
    </lineage>
</organism>
<keyword evidence="1" id="KW-0825">Tumor antigen</keyword>
<dbReference type="SMART" id="SM01373">
    <property type="entry name" value="MAGE"/>
    <property type="match status" value="1"/>
</dbReference>
<feature type="region of interest" description="Disordered" evidence="2">
    <location>
        <begin position="1"/>
        <end position="109"/>
    </location>
</feature>
<feature type="compositionally biased region" description="Polar residues" evidence="2">
    <location>
        <begin position="51"/>
        <end position="86"/>
    </location>
</feature>
<proteinExistence type="predicted"/>
<gene>
    <name evidence="5" type="primary">Mageb2</name>
    <name evidence="4" type="ORF">rCG_36287</name>
</gene>
<feature type="compositionally biased region" description="Basic residues" evidence="2">
    <location>
        <begin position="90"/>
        <end position="100"/>
    </location>
</feature>
<dbReference type="InterPro" id="IPR021072">
    <property type="entry name" value="MAGE_N"/>
</dbReference>
<dbReference type="OMA" id="NGNCARE"/>
<evidence type="ECO:0000313" key="5">
    <source>
        <dbReference type="RGD" id="1560904"/>
    </source>
</evidence>
<dbReference type="Pfam" id="PF01454">
    <property type="entry name" value="MAGE"/>
    <property type="match status" value="1"/>
</dbReference>
<evidence type="ECO:0000313" key="4">
    <source>
        <dbReference type="EMBL" id="EDL96045.1"/>
    </source>
</evidence>
<evidence type="ECO:0000256" key="2">
    <source>
        <dbReference type="SAM" id="MobiDB-lite"/>
    </source>
</evidence>
<dbReference type="GeneID" id="102553413"/>
<dbReference type="RefSeq" id="XP_063136443.1">
    <property type="nucleotide sequence ID" value="XM_063280373.1"/>
</dbReference>
<dbReference type="Pfam" id="PF12440">
    <property type="entry name" value="MAGE_N"/>
    <property type="match status" value="1"/>
</dbReference>
<dbReference type="AlphaFoldDB" id="A6IPW8"/>
<dbReference type="Gene3D" id="1.10.10.1200">
    <property type="entry name" value="MAGE homology domain, winged helix WH1 motif"/>
    <property type="match status" value="1"/>
</dbReference>
<dbReference type="KEGG" id="rno:102553413"/>
<accession>A6IPW8</accession>
<protein>
    <submittedName>
        <fullName evidence="4">RCG36287</fullName>
    </submittedName>
</protein>
<dbReference type="Proteomes" id="UP000234681">
    <property type="component" value="Chromosome X"/>
</dbReference>
<dbReference type="InterPro" id="IPR037445">
    <property type="entry name" value="MAGE"/>
</dbReference>
<dbReference type="SMART" id="SM01392">
    <property type="entry name" value="MAGE_N"/>
    <property type="match status" value="1"/>
</dbReference>
<dbReference type="AGR" id="RGD:1560904"/>
<reference evidence="4" key="1">
    <citation type="journal article" date="2005" name="Genome Res.">
        <title>Gene and alternative splicing annotation with AIR.</title>
        <authorList>
            <person name="Florea L."/>
            <person name="Di Francesco V."/>
            <person name="Miller J."/>
            <person name="Turner R."/>
            <person name="Yao A."/>
            <person name="Harris M."/>
            <person name="Walenz B."/>
            <person name="Mobarry C."/>
            <person name="Merkulov G.V."/>
            <person name="Charlab R."/>
            <person name="Dew I."/>
            <person name="Deng Z."/>
            <person name="Istrail S."/>
            <person name="Li P."/>
            <person name="Sutton G."/>
        </authorList>
    </citation>
    <scope>NUCLEOTIDE SEQUENCE</scope>
    <source>
        <strain evidence="4">BN</strain>
    </source>
</reference>
<name>A6IPW8_RAT</name>
<feature type="compositionally biased region" description="Basic and acidic residues" evidence="2">
    <location>
        <begin position="32"/>
        <end position="47"/>
    </location>
</feature>
<dbReference type="InterPro" id="IPR041898">
    <property type="entry name" value="MAGE_WH1"/>
</dbReference>
<dbReference type="PANTHER" id="PTHR11736:SF164">
    <property type="entry name" value="MELANOMA-ASSOCIATED ANTIGEN B1"/>
    <property type="match status" value="1"/>
</dbReference>
<feature type="compositionally biased region" description="Basic residues" evidence="2">
    <location>
        <begin position="1"/>
        <end position="15"/>
    </location>
</feature>
<dbReference type="Gene3D" id="1.10.10.1210">
    <property type="entry name" value="MAGE homology domain, winged helix WH2 motif"/>
    <property type="match status" value="1"/>
</dbReference>
<dbReference type="EMBL" id="CH473966">
    <property type="protein sequence ID" value="EDL96045.1"/>
    <property type="molecule type" value="Genomic_DNA"/>
</dbReference>
<dbReference type="CTD" id="4113"/>
<dbReference type="InterPro" id="IPR002190">
    <property type="entry name" value="MHD_dom"/>
</dbReference>
<dbReference type="RGD" id="1560904">
    <property type="gene designation" value="Mageb2"/>
</dbReference>
<dbReference type="FunFam" id="1.10.10.1210:FF:000001">
    <property type="entry name" value="melanoma-associated antigen D1"/>
    <property type="match status" value="1"/>
</dbReference>
<evidence type="ECO:0000256" key="1">
    <source>
        <dbReference type="ARBA" id="ARBA00084104"/>
    </source>
</evidence>
<feature type="domain" description="MAGE" evidence="3">
    <location>
        <begin position="124"/>
        <end position="323"/>
    </location>
</feature>
<dbReference type="PANTHER" id="PTHR11736">
    <property type="entry name" value="MELANOMA-ASSOCIATED ANTIGEN MAGE ANTIGEN"/>
    <property type="match status" value="1"/>
</dbReference>
<dbReference type="FunFam" id="1.10.10.1200:FF:000007">
    <property type="entry name" value="Melanoma-associated antigen C2"/>
    <property type="match status" value="1"/>
</dbReference>